<proteinExistence type="predicted"/>
<sequence>MCQPCLNLLYLGHVNISHAHSSPFIPPLLGHSSPPDRQGTWPTPLPLLPLPLVLFPFLQLTLPAALGSSPQKAGCRVYLAQINDKASAARGDGDTTGYLVARNGTAPERLSAASLTSQICSADGGDGGSLERKFGWAAGGARVLEGRAPCLL</sequence>
<evidence type="ECO:0000313" key="1">
    <source>
        <dbReference type="EMBL" id="MPC67774.1"/>
    </source>
</evidence>
<keyword evidence="2" id="KW-1185">Reference proteome</keyword>
<organism evidence="1 2">
    <name type="scientific">Portunus trituberculatus</name>
    <name type="common">Swimming crab</name>
    <name type="synonym">Neptunus trituberculatus</name>
    <dbReference type="NCBI Taxonomy" id="210409"/>
    <lineage>
        <taxon>Eukaryota</taxon>
        <taxon>Metazoa</taxon>
        <taxon>Ecdysozoa</taxon>
        <taxon>Arthropoda</taxon>
        <taxon>Crustacea</taxon>
        <taxon>Multicrustacea</taxon>
        <taxon>Malacostraca</taxon>
        <taxon>Eumalacostraca</taxon>
        <taxon>Eucarida</taxon>
        <taxon>Decapoda</taxon>
        <taxon>Pleocyemata</taxon>
        <taxon>Brachyura</taxon>
        <taxon>Eubrachyura</taxon>
        <taxon>Portunoidea</taxon>
        <taxon>Portunidae</taxon>
        <taxon>Portuninae</taxon>
        <taxon>Portunus</taxon>
    </lineage>
</organism>
<name>A0A5B7HGQ8_PORTR</name>
<reference evidence="1 2" key="1">
    <citation type="submission" date="2019-05" db="EMBL/GenBank/DDBJ databases">
        <title>Another draft genome of Portunus trituberculatus and its Hox gene families provides insights of decapod evolution.</title>
        <authorList>
            <person name="Jeong J.-H."/>
            <person name="Song I."/>
            <person name="Kim S."/>
            <person name="Choi T."/>
            <person name="Kim D."/>
            <person name="Ryu S."/>
            <person name="Kim W."/>
        </authorList>
    </citation>
    <scope>NUCLEOTIDE SEQUENCE [LARGE SCALE GENOMIC DNA]</scope>
    <source>
        <tissue evidence="1">Muscle</tissue>
    </source>
</reference>
<evidence type="ECO:0000313" key="2">
    <source>
        <dbReference type="Proteomes" id="UP000324222"/>
    </source>
</evidence>
<gene>
    <name evidence="1" type="ORF">E2C01_061958</name>
</gene>
<dbReference type="AlphaFoldDB" id="A0A5B7HGQ8"/>
<protein>
    <submittedName>
        <fullName evidence="1">Uncharacterized protein</fullName>
    </submittedName>
</protein>
<comment type="caution">
    <text evidence="1">The sequence shown here is derived from an EMBL/GenBank/DDBJ whole genome shotgun (WGS) entry which is preliminary data.</text>
</comment>
<accession>A0A5B7HGQ8</accession>
<dbReference type="EMBL" id="VSRR010026738">
    <property type="protein sequence ID" value="MPC67774.1"/>
    <property type="molecule type" value="Genomic_DNA"/>
</dbReference>
<dbReference type="Proteomes" id="UP000324222">
    <property type="component" value="Unassembled WGS sequence"/>
</dbReference>